<keyword evidence="3 9" id="KW-0520">NAD</keyword>
<evidence type="ECO:0000256" key="3">
    <source>
        <dbReference type="ARBA" id="ARBA00023027"/>
    </source>
</evidence>
<evidence type="ECO:0000256" key="9">
    <source>
        <dbReference type="RuleBase" id="RU003405"/>
    </source>
</evidence>
<dbReference type="FunFam" id="3.40.50.720:FF:000010">
    <property type="entry name" value="Malate dehydrogenase"/>
    <property type="match status" value="1"/>
</dbReference>
<dbReference type="EC" id="1.1.1.37" evidence="9"/>
<dbReference type="GO" id="GO:0047860">
    <property type="term" value="F:diiodophenylpyruvate reductase (NAD+) activity"/>
    <property type="evidence" value="ECO:0007669"/>
    <property type="project" value="UniProtKB-EC"/>
</dbReference>
<dbReference type="NCBIfam" id="NF003916">
    <property type="entry name" value="PRK05442.1"/>
    <property type="match status" value="1"/>
</dbReference>
<dbReference type="Gene3D" id="3.90.110.10">
    <property type="entry name" value="Lactate dehydrogenase/glycoside hydrolase, family 4, C-terminal"/>
    <property type="match status" value="1"/>
</dbReference>
<keyword evidence="13" id="KW-1185">Reference proteome</keyword>
<dbReference type="GO" id="GO:0030060">
    <property type="term" value="F:L-malate dehydrogenase (NAD+) activity"/>
    <property type="evidence" value="ECO:0007669"/>
    <property type="project" value="UniProtKB-EC"/>
</dbReference>
<evidence type="ECO:0000256" key="4">
    <source>
        <dbReference type="ARBA" id="ARBA00045153"/>
    </source>
</evidence>
<keyword evidence="2 8" id="KW-0560">Oxidoreductase</keyword>
<comment type="catalytic activity">
    <reaction evidence="6">
        <text>(S)-2-hydroxyglutarate + NAD(+) = 2-oxoglutarate + NADH + H(+)</text>
        <dbReference type="Rhea" id="RHEA:57172"/>
        <dbReference type="ChEBI" id="CHEBI:15378"/>
        <dbReference type="ChEBI" id="CHEBI:16782"/>
        <dbReference type="ChEBI" id="CHEBI:16810"/>
        <dbReference type="ChEBI" id="CHEBI:57540"/>
        <dbReference type="ChEBI" id="CHEBI:57945"/>
    </reaction>
    <physiologicalReaction direction="right-to-left" evidence="6">
        <dbReference type="Rhea" id="RHEA:57174"/>
    </physiologicalReaction>
</comment>
<evidence type="ECO:0000256" key="6">
    <source>
        <dbReference type="ARBA" id="ARBA00048549"/>
    </source>
</evidence>
<organism evidence="12 13">
    <name type="scientific">Myotis myotis</name>
    <name type="common">Greater mouse-eared bat</name>
    <name type="synonym">Vespertilio myotis</name>
    <dbReference type="NCBI Taxonomy" id="51298"/>
    <lineage>
        <taxon>Eukaryota</taxon>
        <taxon>Metazoa</taxon>
        <taxon>Chordata</taxon>
        <taxon>Craniata</taxon>
        <taxon>Vertebrata</taxon>
        <taxon>Euteleostomi</taxon>
        <taxon>Mammalia</taxon>
        <taxon>Eutheria</taxon>
        <taxon>Laurasiatheria</taxon>
        <taxon>Chiroptera</taxon>
        <taxon>Yangochiroptera</taxon>
        <taxon>Vespertilionidae</taxon>
        <taxon>Myotis</taxon>
    </lineage>
</organism>
<dbReference type="InterPro" id="IPR010945">
    <property type="entry name" value="Malate_DH_type2"/>
</dbReference>
<protein>
    <recommendedName>
        <fullName evidence="9">Malate dehydrogenase</fullName>
        <ecNumber evidence="9">1.1.1.37</ecNumber>
    </recommendedName>
</protein>
<evidence type="ECO:0000313" key="13">
    <source>
        <dbReference type="Proteomes" id="UP000527355"/>
    </source>
</evidence>
<dbReference type="InterPro" id="IPR001252">
    <property type="entry name" value="Malate_DH_AS"/>
</dbReference>
<evidence type="ECO:0000259" key="11">
    <source>
        <dbReference type="Pfam" id="PF02866"/>
    </source>
</evidence>
<dbReference type="GO" id="GO:0006099">
    <property type="term" value="P:tricarboxylic acid cycle"/>
    <property type="evidence" value="ECO:0007669"/>
    <property type="project" value="UniProtKB-KW"/>
</dbReference>
<dbReference type="PANTHER" id="PTHR23382">
    <property type="entry name" value="MALATE DEHYDROGENASE"/>
    <property type="match status" value="1"/>
</dbReference>
<comment type="catalytic activity">
    <reaction evidence="7">
        <text>(S)-malate + NAD(+) = oxaloacetate + NADH + H(+)</text>
        <dbReference type="Rhea" id="RHEA:21432"/>
        <dbReference type="ChEBI" id="CHEBI:15378"/>
        <dbReference type="ChEBI" id="CHEBI:15589"/>
        <dbReference type="ChEBI" id="CHEBI:16452"/>
        <dbReference type="ChEBI" id="CHEBI:57540"/>
        <dbReference type="ChEBI" id="CHEBI:57945"/>
        <dbReference type="EC" id="1.1.1.37"/>
    </reaction>
    <physiologicalReaction direction="left-to-right" evidence="7">
        <dbReference type="Rhea" id="RHEA:21433"/>
    </physiologicalReaction>
    <physiologicalReaction direction="right-to-left" evidence="7">
        <dbReference type="Rhea" id="RHEA:21434"/>
    </physiologicalReaction>
</comment>
<dbReference type="GO" id="GO:0006108">
    <property type="term" value="P:malate metabolic process"/>
    <property type="evidence" value="ECO:0007669"/>
    <property type="project" value="InterPro"/>
</dbReference>
<name>A0A7J7U5N4_MYOMY</name>
<evidence type="ECO:0000259" key="10">
    <source>
        <dbReference type="Pfam" id="PF00056"/>
    </source>
</evidence>
<comment type="function">
    <text evidence="4">Catalyzes the reduction of aromatic alpha-keto acids in the presence of NADH. Plays essential roles in the malate-aspartate shuttle and the tricarboxylic acid cycle, important in mitochondrial NADH supply for oxidative phosphorylation. Catalyzes the reduction of 2-oxoglutarate to 2-hydroxyglutarate, leading to elevated reactive oxygen species (ROS).</text>
</comment>
<reference evidence="12 13" key="1">
    <citation type="journal article" date="2020" name="Nature">
        <title>Six reference-quality genomes reveal evolution of bat adaptations.</title>
        <authorList>
            <person name="Jebb D."/>
            <person name="Huang Z."/>
            <person name="Pippel M."/>
            <person name="Hughes G.M."/>
            <person name="Lavrichenko K."/>
            <person name="Devanna P."/>
            <person name="Winkler S."/>
            <person name="Jermiin L.S."/>
            <person name="Skirmuntt E.C."/>
            <person name="Katzourakis A."/>
            <person name="Burkitt-Gray L."/>
            <person name="Ray D.A."/>
            <person name="Sullivan K.A.M."/>
            <person name="Roscito J.G."/>
            <person name="Kirilenko B.M."/>
            <person name="Davalos L.M."/>
            <person name="Corthals A.P."/>
            <person name="Power M.L."/>
            <person name="Jones G."/>
            <person name="Ransome R.D."/>
            <person name="Dechmann D.K.N."/>
            <person name="Locatelli A.G."/>
            <person name="Puechmaille S.J."/>
            <person name="Fedrigo O."/>
            <person name="Jarvis E.D."/>
            <person name="Hiller M."/>
            <person name="Vernes S.C."/>
            <person name="Myers E.W."/>
            <person name="Teeling E.C."/>
        </authorList>
    </citation>
    <scope>NUCLEOTIDE SEQUENCE [LARGE SCALE GENOMIC DNA]</scope>
    <source>
        <strain evidence="12">MMyoMyo1</strain>
        <tissue evidence="12">Flight muscle</tissue>
    </source>
</reference>
<dbReference type="InterPro" id="IPR015955">
    <property type="entry name" value="Lactate_DH/Glyco_Ohase_4_C"/>
</dbReference>
<dbReference type="Gene3D" id="3.40.50.720">
    <property type="entry name" value="NAD(P)-binding Rossmann-like Domain"/>
    <property type="match status" value="1"/>
</dbReference>
<evidence type="ECO:0000256" key="5">
    <source>
        <dbReference type="ARBA" id="ARBA00048099"/>
    </source>
</evidence>
<dbReference type="VEuPathDB" id="HostDB:GeneID_118668948"/>
<evidence type="ECO:0000256" key="7">
    <source>
        <dbReference type="ARBA" id="ARBA00048554"/>
    </source>
</evidence>
<dbReference type="InterPro" id="IPR001236">
    <property type="entry name" value="Lactate/malate_DH_N"/>
</dbReference>
<dbReference type="Proteomes" id="UP000527355">
    <property type="component" value="Unassembled WGS sequence"/>
</dbReference>
<dbReference type="PROSITE" id="PS00068">
    <property type="entry name" value="MDH"/>
    <property type="match status" value="1"/>
</dbReference>
<dbReference type="SUPFAM" id="SSF56327">
    <property type="entry name" value="LDH C-terminal domain-like"/>
    <property type="match status" value="1"/>
</dbReference>
<dbReference type="Pfam" id="PF00056">
    <property type="entry name" value="Ldh_1_N"/>
    <property type="match status" value="1"/>
</dbReference>
<keyword evidence="9" id="KW-0816">Tricarboxylic acid cycle</keyword>
<evidence type="ECO:0000256" key="8">
    <source>
        <dbReference type="RuleBase" id="RU003369"/>
    </source>
</evidence>
<feature type="domain" description="Lactate/malate dehydrogenase C-terminal" evidence="11">
    <location>
        <begin position="156"/>
        <end position="226"/>
    </location>
</feature>
<dbReference type="AlphaFoldDB" id="A0A7J7U5N4"/>
<gene>
    <name evidence="12" type="ORF">mMyoMyo1_012903</name>
</gene>
<dbReference type="SUPFAM" id="SSF51735">
    <property type="entry name" value="NAD(P)-binding Rossmann-fold domains"/>
    <property type="match status" value="1"/>
</dbReference>
<comment type="caution">
    <text evidence="12">The sequence shown here is derived from an EMBL/GenBank/DDBJ whole genome shotgun (WGS) entry which is preliminary data.</text>
</comment>
<evidence type="ECO:0000256" key="2">
    <source>
        <dbReference type="ARBA" id="ARBA00023002"/>
    </source>
</evidence>
<comment type="catalytic activity">
    <reaction evidence="5">
        <text>(2R)-2-hydroxy-3-(4-hydroxyphenyl)propanoate + NAD(+) = 3-(4-hydroxyphenyl)pyruvate + NADH + H(+)</text>
        <dbReference type="Rhea" id="RHEA:10780"/>
        <dbReference type="ChEBI" id="CHEBI:10980"/>
        <dbReference type="ChEBI" id="CHEBI:15378"/>
        <dbReference type="ChEBI" id="CHEBI:36242"/>
        <dbReference type="ChEBI" id="CHEBI:57540"/>
        <dbReference type="ChEBI" id="CHEBI:57945"/>
    </reaction>
    <physiologicalReaction direction="right-to-left" evidence="5">
        <dbReference type="Rhea" id="RHEA:10782"/>
    </physiologicalReaction>
</comment>
<accession>A0A7J7U5N4</accession>
<dbReference type="NCBIfam" id="TIGR01759">
    <property type="entry name" value="MalateDH-SF1"/>
    <property type="match status" value="1"/>
</dbReference>
<comment type="similarity">
    <text evidence="1">Belongs to the LDH/MDH superfamily. MDH type 2 family.</text>
</comment>
<sequence length="340" mass="37363">MPEPVRVLVTGAAGQIAYSLLYSIGNGSVFGKDQPIILVLLDITPMMGVLDGVLMELQDCALPLLKDVIATDKEEVAFKDLDVAILVGSMPRRDGMERKDLLKANVKIFKSQGAALDKYAKKSVKVIVVGNPANTNCLTASKSAPSIPKENFSCLTRLDHNRAKAQIALKLGVTSEDVKNVIIWGNHSSTQYPDVNHAKVKLQGKEVGVYEALKNDSWLKGEFITSTLPRLCSSVALLSSRLENSPVRCLLRKPSVTTSGTSGLGPQRESSCPWALSLTATPTVFPMICCTRSLLQSRIRHGRLLKVSLSMISHVRRWILLQRNYQKKKKLLLNFFPLPD</sequence>
<dbReference type="InterPro" id="IPR022383">
    <property type="entry name" value="Lactate/malate_DH_C"/>
</dbReference>
<proteinExistence type="inferred from homology"/>
<dbReference type="EMBL" id="JABWUV010000014">
    <property type="protein sequence ID" value="KAF6308179.1"/>
    <property type="molecule type" value="Genomic_DNA"/>
</dbReference>
<evidence type="ECO:0000256" key="1">
    <source>
        <dbReference type="ARBA" id="ARBA00009613"/>
    </source>
</evidence>
<dbReference type="Pfam" id="PF02866">
    <property type="entry name" value="Ldh_1_C"/>
    <property type="match status" value="1"/>
</dbReference>
<dbReference type="InterPro" id="IPR036291">
    <property type="entry name" value="NAD(P)-bd_dom_sf"/>
</dbReference>
<feature type="domain" description="Lactate/malate dehydrogenase N-terminal" evidence="10">
    <location>
        <begin position="5"/>
        <end position="152"/>
    </location>
</feature>
<evidence type="ECO:0000313" key="12">
    <source>
        <dbReference type="EMBL" id="KAF6308179.1"/>
    </source>
</evidence>